<organism evidence="2 3">
    <name type="scientific">Lacimonas salitolerans</name>
    <dbReference type="NCBI Taxonomy" id="1323750"/>
    <lineage>
        <taxon>Bacteria</taxon>
        <taxon>Pseudomonadati</taxon>
        <taxon>Pseudomonadota</taxon>
        <taxon>Alphaproteobacteria</taxon>
        <taxon>Rhodobacterales</taxon>
        <taxon>Paracoccaceae</taxon>
        <taxon>Lacimonas</taxon>
    </lineage>
</organism>
<comment type="caution">
    <text evidence="2">The sequence shown here is derived from an EMBL/GenBank/DDBJ whole genome shotgun (WGS) entry which is preliminary data.</text>
</comment>
<evidence type="ECO:0000259" key="1">
    <source>
        <dbReference type="PROSITE" id="PS50943"/>
    </source>
</evidence>
<sequence>MTVSEQPLSPAELRAVFGSNLRILSREYASISSLCAELGINRTQFNRYLAGESFPRPDILDRICRFFGVDARILLTPLCDLVSTEQSVLSHPYLNDWLGPDATHVPEQMFPSGFYRFSRRGFLDDRKFLQGIVLIRRIDGHAVLSGLEPREAMRHQGLPLSRAQREFRGVVLRQDEGVSILIARRGAKTGSYNFLAPVASYENNFWEGYVTRTVRSQPAGRRMTRMVYEHLGNDTAAILRAARCAGYCEADDLLTHHLRLLQIDQPLI</sequence>
<reference evidence="3" key="1">
    <citation type="journal article" date="2019" name="Int. J. Syst. Evol. Microbiol.">
        <title>The Global Catalogue of Microorganisms (GCM) 10K type strain sequencing project: providing services to taxonomists for standard genome sequencing and annotation.</title>
        <authorList>
            <consortium name="The Broad Institute Genomics Platform"/>
            <consortium name="The Broad Institute Genome Sequencing Center for Infectious Disease"/>
            <person name="Wu L."/>
            <person name="Ma J."/>
        </authorList>
    </citation>
    <scope>NUCLEOTIDE SEQUENCE [LARGE SCALE GENOMIC DNA]</scope>
    <source>
        <strain evidence="3">CGMCC 1.12477</strain>
    </source>
</reference>
<dbReference type="InterPro" id="IPR010982">
    <property type="entry name" value="Lambda_DNA-bd_dom_sf"/>
</dbReference>
<dbReference type="PROSITE" id="PS50943">
    <property type="entry name" value="HTH_CROC1"/>
    <property type="match status" value="1"/>
</dbReference>
<dbReference type="Pfam" id="PF13443">
    <property type="entry name" value="HTH_26"/>
    <property type="match status" value="1"/>
</dbReference>
<dbReference type="SUPFAM" id="SSF47413">
    <property type="entry name" value="lambda repressor-like DNA-binding domains"/>
    <property type="match status" value="1"/>
</dbReference>
<dbReference type="Proteomes" id="UP001597186">
    <property type="component" value="Unassembled WGS sequence"/>
</dbReference>
<dbReference type="CDD" id="cd00093">
    <property type="entry name" value="HTH_XRE"/>
    <property type="match status" value="1"/>
</dbReference>
<evidence type="ECO:0000313" key="2">
    <source>
        <dbReference type="EMBL" id="MFD1511242.1"/>
    </source>
</evidence>
<proteinExistence type="predicted"/>
<gene>
    <name evidence="2" type="ORF">ACFTOW_17815</name>
</gene>
<protein>
    <submittedName>
        <fullName evidence="2">Helix-turn-helix domain-containing protein</fullName>
    </submittedName>
</protein>
<feature type="domain" description="HTH cro/C1-type" evidence="1">
    <location>
        <begin position="30"/>
        <end position="74"/>
    </location>
</feature>
<keyword evidence="3" id="KW-1185">Reference proteome</keyword>
<dbReference type="EMBL" id="JBHUDD010000156">
    <property type="protein sequence ID" value="MFD1511242.1"/>
    <property type="molecule type" value="Genomic_DNA"/>
</dbReference>
<name>A0ABW4EJ81_9RHOB</name>
<dbReference type="InterPro" id="IPR001387">
    <property type="entry name" value="Cro/C1-type_HTH"/>
</dbReference>
<evidence type="ECO:0000313" key="3">
    <source>
        <dbReference type="Proteomes" id="UP001597186"/>
    </source>
</evidence>
<accession>A0ABW4EJ81</accession>
<dbReference type="RefSeq" id="WP_379918236.1">
    <property type="nucleotide sequence ID" value="NZ_JBHUDD010000156.1"/>
</dbReference>
<dbReference type="Gene3D" id="1.10.260.40">
    <property type="entry name" value="lambda repressor-like DNA-binding domains"/>
    <property type="match status" value="1"/>
</dbReference>